<evidence type="ECO:0000256" key="3">
    <source>
        <dbReference type="ARBA" id="ARBA00022729"/>
    </source>
</evidence>
<dbReference type="Proteomes" id="UP001231362">
    <property type="component" value="Unassembled WGS sequence"/>
</dbReference>
<dbReference type="Gene3D" id="3.40.190.10">
    <property type="entry name" value="Periplasmic binding protein-like II"/>
    <property type="match status" value="2"/>
</dbReference>
<keyword evidence="3 4" id="KW-0732">Signal</keyword>
<proteinExistence type="inferred from homology"/>
<keyword evidence="6" id="KW-1185">Reference proteome</keyword>
<dbReference type="RefSeq" id="WP_307148417.1">
    <property type="nucleotide sequence ID" value="NZ_JAUSTU010000001.1"/>
</dbReference>
<dbReference type="EMBL" id="JAUSTU010000001">
    <property type="protein sequence ID" value="MDQ0153788.1"/>
    <property type="molecule type" value="Genomic_DNA"/>
</dbReference>
<organism evidence="5 6">
    <name type="scientific">Anoxybacillus andreesenii</name>
    <dbReference type="NCBI Taxonomy" id="1325932"/>
    <lineage>
        <taxon>Bacteria</taxon>
        <taxon>Bacillati</taxon>
        <taxon>Bacillota</taxon>
        <taxon>Bacilli</taxon>
        <taxon>Bacillales</taxon>
        <taxon>Anoxybacillaceae</taxon>
        <taxon>Anoxybacillus</taxon>
    </lineage>
</organism>
<evidence type="ECO:0000256" key="2">
    <source>
        <dbReference type="ARBA" id="ARBA00022723"/>
    </source>
</evidence>
<dbReference type="PANTHER" id="PTHR30632:SF0">
    <property type="entry name" value="SULFATE-BINDING PROTEIN"/>
    <property type="match status" value="1"/>
</dbReference>
<dbReference type="Pfam" id="PF13531">
    <property type="entry name" value="SBP_bac_11"/>
    <property type="match status" value="1"/>
</dbReference>
<comment type="similarity">
    <text evidence="1">Belongs to the bacterial solute-binding protein ModA family.</text>
</comment>
<evidence type="ECO:0000256" key="1">
    <source>
        <dbReference type="ARBA" id="ARBA00009175"/>
    </source>
</evidence>
<feature type="chain" id="PRO_5045566303" evidence="4">
    <location>
        <begin position="22"/>
        <end position="275"/>
    </location>
</feature>
<comment type="caution">
    <text evidence="5">The sequence shown here is derived from an EMBL/GenBank/DDBJ whole genome shotgun (WGS) entry which is preliminary data.</text>
</comment>
<dbReference type="PROSITE" id="PS51257">
    <property type="entry name" value="PROKAR_LIPOPROTEIN"/>
    <property type="match status" value="1"/>
</dbReference>
<dbReference type="NCBIfam" id="TIGR01256">
    <property type="entry name" value="modA"/>
    <property type="match status" value="1"/>
</dbReference>
<name>A0ABT9UYL6_9BACL</name>
<sequence>MFKKYNLFAIIAVLVALLLTACSGNNDTSSEPKEKEKEKKKEDEPQVEIIVSAAASLTDVAEEIKAKFNEKNPNITVTYNFGSSGKLSQQIQQGAPADIFLSASKKDMDFLAENKLIVEDSRFDFAGNELVVITEKSKELELAKLEDIATLDVKNIVMGDTEATPLGRYGKEALQTLGVWDKIESKMVYMSDVNQVLTHVETQNAEIGIVFNTDAQRAENVKILTKIDKSLHAPVIYPAAAINTSKAQEAAQLYLDFLGSDEGKSILEAKGFLVN</sequence>
<accession>A0ABT9UYL6</accession>
<dbReference type="InterPro" id="IPR050682">
    <property type="entry name" value="ModA/WtpA"/>
</dbReference>
<dbReference type="InterPro" id="IPR005950">
    <property type="entry name" value="ModA"/>
</dbReference>
<evidence type="ECO:0000313" key="6">
    <source>
        <dbReference type="Proteomes" id="UP001231362"/>
    </source>
</evidence>
<evidence type="ECO:0000256" key="4">
    <source>
        <dbReference type="SAM" id="SignalP"/>
    </source>
</evidence>
<dbReference type="PIRSF" id="PIRSF004846">
    <property type="entry name" value="ModA"/>
    <property type="match status" value="1"/>
</dbReference>
<dbReference type="PANTHER" id="PTHR30632">
    <property type="entry name" value="MOLYBDATE-BINDING PERIPLASMIC PROTEIN"/>
    <property type="match status" value="1"/>
</dbReference>
<protein>
    <submittedName>
        <fullName evidence="5">Molybdate transport system substrate-binding protein</fullName>
    </submittedName>
</protein>
<evidence type="ECO:0000313" key="5">
    <source>
        <dbReference type="EMBL" id="MDQ0153788.1"/>
    </source>
</evidence>
<dbReference type="SUPFAM" id="SSF53850">
    <property type="entry name" value="Periplasmic binding protein-like II"/>
    <property type="match status" value="1"/>
</dbReference>
<gene>
    <name evidence="5" type="ORF">J2S07_000086</name>
</gene>
<feature type="signal peptide" evidence="4">
    <location>
        <begin position="1"/>
        <end position="21"/>
    </location>
</feature>
<reference evidence="5 6" key="1">
    <citation type="submission" date="2023-07" db="EMBL/GenBank/DDBJ databases">
        <title>Genomic Encyclopedia of Type Strains, Phase IV (KMG-IV): sequencing the most valuable type-strain genomes for metagenomic binning, comparative biology and taxonomic classification.</title>
        <authorList>
            <person name="Goeker M."/>
        </authorList>
    </citation>
    <scope>NUCLEOTIDE SEQUENCE [LARGE SCALE GENOMIC DNA]</scope>
    <source>
        <strain evidence="5 6">DSM 23948</strain>
    </source>
</reference>
<keyword evidence="2" id="KW-0479">Metal-binding</keyword>